<sequence length="58" mass="6694">MSPEYTRTFLSGELLAGNRRSDPHGVRWIKERIPTPVKNKMARSVGRYLSDEPSTYLK</sequence>
<organism evidence="1">
    <name type="scientific">Pseudomonas phage HRDY3</name>
    <dbReference type="NCBI Taxonomy" id="3236930"/>
    <lineage>
        <taxon>Viruses</taxon>
    </lineage>
</organism>
<evidence type="ECO:0000313" key="1">
    <source>
        <dbReference type="EMBL" id="XDJ15092.1"/>
    </source>
</evidence>
<reference evidence="1" key="1">
    <citation type="submission" date="2024-07" db="EMBL/GenBank/DDBJ databases">
        <authorList>
            <person name="Bringhurst R.M."/>
            <person name="Homer T.E."/>
        </authorList>
    </citation>
    <scope>NUCLEOTIDE SEQUENCE</scope>
</reference>
<accession>A0AB39CDR3</accession>
<proteinExistence type="predicted"/>
<dbReference type="EMBL" id="PQ015379">
    <property type="protein sequence ID" value="XDJ15092.1"/>
    <property type="molecule type" value="Genomic_DNA"/>
</dbReference>
<protein>
    <submittedName>
        <fullName evidence="1">Uncharacterized protein</fullName>
    </submittedName>
</protein>
<name>A0AB39CDR3_9VIRU</name>